<comment type="caution">
    <text evidence="2">The sequence shown here is derived from an EMBL/GenBank/DDBJ whole genome shotgun (WGS) entry which is preliminary data.</text>
</comment>
<name>A0A9Q3CDW0_9BASI</name>
<protein>
    <recommendedName>
        <fullName evidence="4">Secreted protein</fullName>
    </recommendedName>
</protein>
<accession>A0A9Q3CDW0</accession>
<keyword evidence="1" id="KW-0732">Signal</keyword>
<dbReference type="EMBL" id="AVOT02006698">
    <property type="protein sequence ID" value="MBW0482224.1"/>
    <property type="molecule type" value="Genomic_DNA"/>
</dbReference>
<feature type="chain" id="PRO_5040471696" description="Secreted protein" evidence="1">
    <location>
        <begin position="17"/>
        <end position="148"/>
    </location>
</feature>
<dbReference type="Proteomes" id="UP000765509">
    <property type="component" value="Unassembled WGS sequence"/>
</dbReference>
<reference evidence="2" key="1">
    <citation type="submission" date="2021-03" db="EMBL/GenBank/DDBJ databases">
        <title>Draft genome sequence of rust myrtle Austropuccinia psidii MF-1, a brazilian biotype.</title>
        <authorList>
            <person name="Quecine M.C."/>
            <person name="Pachon D.M.R."/>
            <person name="Bonatelli M.L."/>
            <person name="Correr F.H."/>
            <person name="Franceschini L.M."/>
            <person name="Leite T.F."/>
            <person name="Margarido G.R.A."/>
            <person name="Almeida C.A."/>
            <person name="Ferrarezi J.A."/>
            <person name="Labate C.A."/>
        </authorList>
    </citation>
    <scope>NUCLEOTIDE SEQUENCE</scope>
    <source>
        <strain evidence="2">MF-1</strain>
    </source>
</reference>
<gene>
    <name evidence="2" type="ORF">O181_021939</name>
</gene>
<feature type="signal peptide" evidence="1">
    <location>
        <begin position="1"/>
        <end position="16"/>
    </location>
</feature>
<evidence type="ECO:0000256" key="1">
    <source>
        <dbReference type="SAM" id="SignalP"/>
    </source>
</evidence>
<evidence type="ECO:0000313" key="2">
    <source>
        <dbReference type="EMBL" id="MBW0482224.1"/>
    </source>
</evidence>
<keyword evidence="3" id="KW-1185">Reference proteome</keyword>
<proteinExistence type="predicted"/>
<sequence length="148" mass="16015">MLPSLALLAILHLTNPQAIILVLGPGGLFSLPGAYGPLAQPSKSSPQSITNFEGGCFSYSVWQCRGGYQKTIQGPQPPGPAEAWLSIPIGTILREILRGNQSFQLFSRHQVFSIPWTTQLVHTRSNQASCMALVHLGQFIFHCGNSVT</sequence>
<evidence type="ECO:0000313" key="3">
    <source>
        <dbReference type="Proteomes" id="UP000765509"/>
    </source>
</evidence>
<evidence type="ECO:0008006" key="4">
    <source>
        <dbReference type="Google" id="ProtNLM"/>
    </source>
</evidence>
<dbReference type="AlphaFoldDB" id="A0A9Q3CDW0"/>
<organism evidence="2 3">
    <name type="scientific">Austropuccinia psidii MF-1</name>
    <dbReference type="NCBI Taxonomy" id="1389203"/>
    <lineage>
        <taxon>Eukaryota</taxon>
        <taxon>Fungi</taxon>
        <taxon>Dikarya</taxon>
        <taxon>Basidiomycota</taxon>
        <taxon>Pucciniomycotina</taxon>
        <taxon>Pucciniomycetes</taxon>
        <taxon>Pucciniales</taxon>
        <taxon>Sphaerophragmiaceae</taxon>
        <taxon>Austropuccinia</taxon>
    </lineage>
</organism>